<evidence type="ECO:0000256" key="2">
    <source>
        <dbReference type="ARBA" id="ARBA00023125"/>
    </source>
</evidence>
<accession>A0A4P9WNA5</accession>
<dbReference type="GO" id="GO:0003677">
    <property type="term" value="F:DNA binding"/>
    <property type="evidence" value="ECO:0007669"/>
    <property type="project" value="UniProtKB-KW"/>
</dbReference>
<dbReference type="InterPro" id="IPR022649">
    <property type="entry name" value="Pr_cel_nuc_antig_C"/>
</dbReference>
<dbReference type="GO" id="GO:0006275">
    <property type="term" value="P:regulation of DNA replication"/>
    <property type="evidence" value="ECO:0007669"/>
    <property type="project" value="InterPro"/>
</dbReference>
<dbReference type="PANTHER" id="PTHR11352:SF0">
    <property type="entry name" value="PROLIFERATING CELL NUCLEAR ANTIGEN"/>
    <property type="match status" value="1"/>
</dbReference>
<evidence type="ECO:0000313" key="7">
    <source>
        <dbReference type="EMBL" id="RKO94579.1"/>
    </source>
</evidence>
<evidence type="ECO:0000256" key="1">
    <source>
        <dbReference type="ARBA" id="ARBA00010462"/>
    </source>
</evidence>
<dbReference type="PRINTS" id="PR00339">
    <property type="entry name" value="PCNACYCLIN"/>
</dbReference>
<dbReference type="AlphaFoldDB" id="A0A4P9WNA5"/>
<reference evidence="8" key="1">
    <citation type="journal article" date="2018" name="Nat. Microbiol.">
        <title>Leveraging single-cell genomics to expand the fungal tree of life.</title>
        <authorList>
            <person name="Ahrendt S.R."/>
            <person name="Quandt C.A."/>
            <person name="Ciobanu D."/>
            <person name="Clum A."/>
            <person name="Salamov A."/>
            <person name="Andreopoulos B."/>
            <person name="Cheng J.F."/>
            <person name="Woyke T."/>
            <person name="Pelin A."/>
            <person name="Henrissat B."/>
            <person name="Reynolds N.K."/>
            <person name="Benny G.L."/>
            <person name="Smith M.E."/>
            <person name="James T.Y."/>
            <person name="Grigoriev I.V."/>
        </authorList>
    </citation>
    <scope>NUCLEOTIDE SEQUENCE [LARGE SCALE GENOMIC DNA]</scope>
</reference>
<dbReference type="InterPro" id="IPR022648">
    <property type="entry name" value="Pr_cel_nuc_antig_N"/>
</dbReference>
<comment type="similarity">
    <text evidence="1 4">Belongs to the PCNA family.</text>
</comment>
<feature type="domain" description="Proliferating cell nuclear antigen PCNA C-terminal" evidence="6">
    <location>
        <begin position="138"/>
        <end position="258"/>
    </location>
</feature>
<dbReference type="Proteomes" id="UP000269721">
    <property type="component" value="Unassembled WGS sequence"/>
</dbReference>
<keyword evidence="4" id="KW-0235">DNA replication</keyword>
<dbReference type="PANTHER" id="PTHR11352">
    <property type="entry name" value="PROLIFERATING CELL NUCLEAR ANTIGEN"/>
    <property type="match status" value="1"/>
</dbReference>
<dbReference type="Pfam" id="PF02747">
    <property type="entry name" value="PCNA_C"/>
    <property type="match status" value="1"/>
</dbReference>
<evidence type="ECO:0000259" key="6">
    <source>
        <dbReference type="Pfam" id="PF02747"/>
    </source>
</evidence>
<dbReference type="OrthoDB" id="534348at2759"/>
<keyword evidence="2 4" id="KW-0238">DNA-binding</keyword>
<dbReference type="Gene3D" id="3.70.10.10">
    <property type="match status" value="1"/>
</dbReference>
<comment type="subcellular location">
    <subcellularLocation>
        <location evidence="3">Nucleus</location>
    </subcellularLocation>
</comment>
<dbReference type="Pfam" id="PF00705">
    <property type="entry name" value="PCNA_N"/>
    <property type="match status" value="1"/>
</dbReference>
<feature type="non-terminal residue" evidence="7">
    <location>
        <position position="1"/>
    </location>
</feature>
<dbReference type="NCBIfam" id="TIGR00590">
    <property type="entry name" value="pcna"/>
    <property type="match status" value="1"/>
</dbReference>
<feature type="domain" description="Proliferating cell nuclear antigen PCNA N-terminal" evidence="5">
    <location>
        <begin position="1"/>
        <end position="112"/>
    </location>
</feature>
<comment type="function">
    <text evidence="3">This protein is an auxiliary protein of DNA polymerase delta and is involved in the control of eukaryotic DNA replication by increasing the polymerase's processivity during elongation of the leading strand.</text>
</comment>
<name>A0A4P9WNA5_9FUNG</name>
<dbReference type="GO" id="GO:0006298">
    <property type="term" value="P:mismatch repair"/>
    <property type="evidence" value="ECO:0007669"/>
    <property type="project" value="TreeGrafter"/>
</dbReference>
<dbReference type="InterPro" id="IPR000730">
    <property type="entry name" value="Pr_cel_nuc_antig"/>
</dbReference>
<sequence>LLEVRTTSGNIFKNLLDTLKAVLNDANIIFSPAGLKLAAVDSKNNAFVHLVMEAEKFAFFHCKPSQLVLGIDINVLQKTIKTNKANDLLCFVVRKDDPSHLEITFHNIQKGERITGKIALLTLKESIIKDEIRMNLGLKISSQSFQNICREMVSFKATKIQIESTAKELVFSNKLDGSNSPNGFTTRHVVISIDNNGENDHSNIEYQAAKGVFDLKFLKSFAKAANLSPDVIIYLTNYSPIICEYSISGLGTLRYLLSREEGYDDYDDDEYEEDDGE</sequence>
<dbReference type="GO" id="GO:0043626">
    <property type="term" value="C:PCNA complex"/>
    <property type="evidence" value="ECO:0007669"/>
    <property type="project" value="TreeGrafter"/>
</dbReference>
<gene>
    <name evidence="7" type="ORF">BDK51DRAFT_16677</name>
</gene>
<evidence type="ECO:0000313" key="8">
    <source>
        <dbReference type="Proteomes" id="UP000269721"/>
    </source>
</evidence>
<dbReference type="GO" id="GO:0030337">
    <property type="term" value="F:DNA polymerase processivity factor activity"/>
    <property type="evidence" value="ECO:0007669"/>
    <property type="project" value="InterPro"/>
</dbReference>
<dbReference type="InterPro" id="IPR046938">
    <property type="entry name" value="DNA_clamp_sf"/>
</dbReference>
<evidence type="ECO:0000256" key="3">
    <source>
        <dbReference type="RuleBase" id="RU000641"/>
    </source>
</evidence>
<organism evidence="7 8">
    <name type="scientific">Blyttiomyces helicus</name>
    <dbReference type="NCBI Taxonomy" id="388810"/>
    <lineage>
        <taxon>Eukaryota</taxon>
        <taxon>Fungi</taxon>
        <taxon>Fungi incertae sedis</taxon>
        <taxon>Chytridiomycota</taxon>
        <taxon>Chytridiomycota incertae sedis</taxon>
        <taxon>Chytridiomycetes</taxon>
        <taxon>Chytridiomycetes incertae sedis</taxon>
        <taxon>Blyttiomyces</taxon>
    </lineage>
</organism>
<protein>
    <recommendedName>
        <fullName evidence="3">DNA sliding clamp PCNA</fullName>
    </recommendedName>
</protein>
<dbReference type="CDD" id="cd00577">
    <property type="entry name" value="PCNA"/>
    <property type="match status" value="1"/>
</dbReference>
<dbReference type="SUPFAM" id="SSF55979">
    <property type="entry name" value="DNA clamp"/>
    <property type="match status" value="2"/>
</dbReference>
<dbReference type="EMBL" id="KZ993861">
    <property type="protein sequence ID" value="RKO94579.1"/>
    <property type="molecule type" value="Genomic_DNA"/>
</dbReference>
<evidence type="ECO:0000259" key="5">
    <source>
        <dbReference type="Pfam" id="PF00705"/>
    </source>
</evidence>
<keyword evidence="3" id="KW-0539">Nucleus</keyword>
<keyword evidence="8" id="KW-1185">Reference proteome</keyword>
<proteinExistence type="inferred from homology"/>
<evidence type="ECO:0000256" key="4">
    <source>
        <dbReference type="RuleBase" id="RU003671"/>
    </source>
</evidence>
<dbReference type="GO" id="GO:0019985">
    <property type="term" value="P:translesion synthesis"/>
    <property type="evidence" value="ECO:0007669"/>
    <property type="project" value="TreeGrafter"/>
</dbReference>
<dbReference type="GO" id="GO:0006272">
    <property type="term" value="P:leading strand elongation"/>
    <property type="evidence" value="ECO:0007669"/>
    <property type="project" value="TreeGrafter"/>
</dbReference>